<dbReference type="SUPFAM" id="SSF53756">
    <property type="entry name" value="UDP-Glycosyltransferase/glycogen phosphorylase"/>
    <property type="match status" value="1"/>
</dbReference>
<dbReference type="Gene3D" id="3.40.50.2000">
    <property type="entry name" value="Glycogen Phosphorylase B"/>
    <property type="match status" value="2"/>
</dbReference>
<evidence type="ECO:0000256" key="2">
    <source>
        <dbReference type="ARBA" id="ARBA00022679"/>
    </source>
</evidence>
<evidence type="ECO:0000313" key="5">
    <source>
        <dbReference type="EMBL" id="MFD1782579.1"/>
    </source>
</evidence>
<dbReference type="Pfam" id="PF13439">
    <property type="entry name" value="Glyco_transf_4"/>
    <property type="match status" value="1"/>
</dbReference>
<dbReference type="PANTHER" id="PTHR12526">
    <property type="entry name" value="GLYCOSYLTRANSFERASE"/>
    <property type="match status" value="1"/>
</dbReference>
<evidence type="ECO:0000259" key="3">
    <source>
        <dbReference type="Pfam" id="PF00534"/>
    </source>
</evidence>
<reference evidence="6" key="1">
    <citation type="journal article" date="2019" name="Int. J. Syst. Evol. Microbiol.">
        <title>The Global Catalogue of Microorganisms (GCM) 10K type strain sequencing project: providing services to taxonomists for standard genome sequencing and annotation.</title>
        <authorList>
            <consortium name="The Broad Institute Genomics Platform"/>
            <consortium name="The Broad Institute Genome Sequencing Center for Infectious Disease"/>
            <person name="Wu L."/>
            <person name="Ma J."/>
        </authorList>
    </citation>
    <scope>NUCLEOTIDE SEQUENCE [LARGE SCALE GENOMIC DNA]</scope>
    <source>
        <strain evidence="6">DFY28</strain>
    </source>
</reference>
<keyword evidence="1" id="KW-0328">Glycosyltransferase</keyword>
<dbReference type="EMBL" id="JBHUEY010000001">
    <property type="protein sequence ID" value="MFD1782579.1"/>
    <property type="molecule type" value="Genomic_DNA"/>
</dbReference>
<dbReference type="Pfam" id="PF00534">
    <property type="entry name" value="Glycos_transf_1"/>
    <property type="match status" value="1"/>
</dbReference>
<dbReference type="CDD" id="cd03819">
    <property type="entry name" value="GT4_WavL-like"/>
    <property type="match status" value="1"/>
</dbReference>
<evidence type="ECO:0000256" key="1">
    <source>
        <dbReference type="ARBA" id="ARBA00022676"/>
    </source>
</evidence>
<dbReference type="PANTHER" id="PTHR12526:SF510">
    <property type="entry name" value="D-INOSITOL 3-PHOSPHATE GLYCOSYLTRANSFERASE"/>
    <property type="match status" value="1"/>
</dbReference>
<protein>
    <submittedName>
        <fullName evidence="5">Glycosyltransferase family 4 protein</fullName>
    </submittedName>
</protein>
<feature type="domain" description="Glycosyltransferase subfamily 4-like N-terminal" evidence="4">
    <location>
        <begin position="19"/>
        <end position="174"/>
    </location>
</feature>
<proteinExistence type="predicted"/>
<comment type="caution">
    <text evidence="5">The sequence shown here is derived from an EMBL/GenBank/DDBJ whole genome shotgun (WGS) entry which is preliminary data.</text>
</comment>
<sequence>MTLPPDFTLLQVVPELETGGAEQTTIDVAQAVVRAGGKALVATRGGRMAARLESDGARMAQMPVQSKNPLVMLGNAARLVDLIRREKVSVVHARSRAPAFSALWAAQATHTAFVATYHGVYHAKTRLKRWYNAVMTRGDLVIANSNFTRDHILAEHRIDAEKVVSIPRGVDLSRFSPSWVTPDRLDALRSAWNIAPNDGRTRILLAARLTRIKGHLTVIEAAARLAAAGRRDFVIYFAGDDQGRTGYREELESAIAERDLTGVVRLVGHCDDMPAAYLLCDIAILPSTIPESFGRTAVEPQAMGKPVLASDLGGMTETILPGETGWLVRPGDPDAWAQCLAHALDLSPGKRQAMGQAAANRATRLYSVDAMCAAYLSAYARVLEARS</sequence>
<name>A0ABW4MX79_9CAUL</name>
<dbReference type="InterPro" id="IPR001296">
    <property type="entry name" value="Glyco_trans_1"/>
</dbReference>
<accession>A0ABW4MX79</accession>
<dbReference type="InterPro" id="IPR028098">
    <property type="entry name" value="Glyco_trans_4-like_N"/>
</dbReference>
<organism evidence="5 6">
    <name type="scientific">Phenylobacterium terrae</name>
    <dbReference type="NCBI Taxonomy" id="2665495"/>
    <lineage>
        <taxon>Bacteria</taxon>
        <taxon>Pseudomonadati</taxon>
        <taxon>Pseudomonadota</taxon>
        <taxon>Alphaproteobacteria</taxon>
        <taxon>Caulobacterales</taxon>
        <taxon>Caulobacteraceae</taxon>
        <taxon>Phenylobacterium</taxon>
    </lineage>
</organism>
<evidence type="ECO:0000259" key="4">
    <source>
        <dbReference type="Pfam" id="PF13439"/>
    </source>
</evidence>
<gene>
    <name evidence="5" type="ORF">ACFSC0_04165</name>
</gene>
<keyword evidence="2" id="KW-0808">Transferase</keyword>
<keyword evidence="6" id="KW-1185">Reference proteome</keyword>
<dbReference type="RefSeq" id="WP_377280370.1">
    <property type="nucleotide sequence ID" value="NZ_JBHRSI010000001.1"/>
</dbReference>
<evidence type="ECO:0000313" key="6">
    <source>
        <dbReference type="Proteomes" id="UP001597237"/>
    </source>
</evidence>
<dbReference type="Proteomes" id="UP001597237">
    <property type="component" value="Unassembled WGS sequence"/>
</dbReference>
<feature type="domain" description="Glycosyl transferase family 1" evidence="3">
    <location>
        <begin position="195"/>
        <end position="360"/>
    </location>
</feature>